<dbReference type="InParanoid" id="G4T8G4"/>
<dbReference type="AlphaFoldDB" id="G4T8G4"/>
<feature type="compositionally biased region" description="Low complexity" evidence="1">
    <location>
        <begin position="679"/>
        <end position="695"/>
    </location>
</feature>
<feature type="compositionally biased region" description="Low complexity" evidence="1">
    <location>
        <begin position="122"/>
        <end position="133"/>
    </location>
</feature>
<feature type="compositionally biased region" description="Low complexity" evidence="1">
    <location>
        <begin position="235"/>
        <end position="249"/>
    </location>
</feature>
<feature type="region of interest" description="Disordered" evidence="1">
    <location>
        <begin position="45"/>
        <end position="81"/>
    </location>
</feature>
<feature type="compositionally biased region" description="Basic and acidic residues" evidence="1">
    <location>
        <begin position="633"/>
        <end position="644"/>
    </location>
</feature>
<feature type="compositionally biased region" description="Basic and acidic residues" evidence="1">
    <location>
        <begin position="406"/>
        <end position="415"/>
    </location>
</feature>
<proteinExistence type="predicted"/>
<dbReference type="OrthoDB" id="2587563at2759"/>
<dbReference type="HOGENOM" id="CLU_345868_0_0_1"/>
<feature type="region of interest" description="Disordered" evidence="1">
    <location>
        <begin position="109"/>
        <end position="141"/>
    </location>
</feature>
<feature type="region of interest" description="Disordered" evidence="1">
    <location>
        <begin position="184"/>
        <end position="256"/>
    </location>
</feature>
<name>G4T8G4_SERID</name>
<dbReference type="Proteomes" id="UP000007148">
    <property type="component" value="Unassembled WGS sequence"/>
</dbReference>
<dbReference type="EMBL" id="CAFZ01000016">
    <property type="protein sequence ID" value="CCA67605.1"/>
    <property type="molecule type" value="Genomic_DNA"/>
</dbReference>
<protein>
    <submittedName>
        <fullName evidence="2">Uncharacterized protein</fullName>
    </submittedName>
</protein>
<feature type="compositionally biased region" description="Low complexity" evidence="1">
    <location>
        <begin position="45"/>
        <end position="65"/>
    </location>
</feature>
<keyword evidence="3" id="KW-1185">Reference proteome</keyword>
<dbReference type="STRING" id="1109443.G4T8G4"/>
<feature type="region of interest" description="Disordered" evidence="1">
    <location>
        <begin position="445"/>
        <end position="702"/>
    </location>
</feature>
<evidence type="ECO:0000256" key="1">
    <source>
        <dbReference type="SAM" id="MobiDB-lite"/>
    </source>
</evidence>
<organism evidence="2 3">
    <name type="scientific">Serendipita indica (strain DSM 11827)</name>
    <name type="common">Root endophyte fungus</name>
    <name type="synonym">Piriformospora indica</name>
    <dbReference type="NCBI Taxonomy" id="1109443"/>
    <lineage>
        <taxon>Eukaryota</taxon>
        <taxon>Fungi</taxon>
        <taxon>Dikarya</taxon>
        <taxon>Basidiomycota</taxon>
        <taxon>Agaricomycotina</taxon>
        <taxon>Agaricomycetes</taxon>
        <taxon>Sebacinales</taxon>
        <taxon>Serendipitaceae</taxon>
        <taxon>Serendipita</taxon>
    </lineage>
</organism>
<gene>
    <name evidence="2" type="ORF">PIIN_01433</name>
</gene>
<feature type="compositionally biased region" description="Low complexity" evidence="1">
    <location>
        <begin position="476"/>
        <end position="495"/>
    </location>
</feature>
<evidence type="ECO:0000313" key="3">
    <source>
        <dbReference type="Proteomes" id="UP000007148"/>
    </source>
</evidence>
<feature type="compositionally biased region" description="Polar residues" evidence="1">
    <location>
        <begin position="608"/>
        <end position="631"/>
    </location>
</feature>
<reference evidence="2 3" key="1">
    <citation type="journal article" date="2011" name="PLoS Pathog.">
        <title>Endophytic Life Strategies Decoded by Genome and Transcriptome Analyses of the Mutualistic Root Symbiont Piriformospora indica.</title>
        <authorList>
            <person name="Zuccaro A."/>
            <person name="Lahrmann U."/>
            <person name="Guldener U."/>
            <person name="Langen G."/>
            <person name="Pfiffi S."/>
            <person name="Biedenkopf D."/>
            <person name="Wong P."/>
            <person name="Samans B."/>
            <person name="Grimm C."/>
            <person name="Basiewicz M."/>
            <person name="Murat C."/>
            <person name="Martin F."/>
            <person name="Kogel K.H."/>
        </authorList>
    </citation>
    <scope>NUCLEOTIDE SEQUENCE [LARGE SCALE GENOMIC DNA]</scope>
    <source>
        <strain evidence="2 3">DSM 11827</strain>
    </source>
</reference>
<evidence type="ECO:0000313" key="2">
    <source>
        <dbReference type="EMBL" id="CCA67605.1"/>
    </source>
</evidence>
<accession>G4T8G4</accession>
<feature type="region of interest" description="Disordered" evidence="1">
    <location>
        <begin position="395"/>
        <end position="433"/>
    </location>
</feature>
<comment type="caution">
    <text evidence="2">The sequence shown here is derived from an EMBL/GenBank/DDBJ whole genome shotgun (WGS) entry which is preliminary data.</text>
</comment>
<feature type="compositionally biased region" description="Polar residues" evidence="1">
    <location>
        <begin position="66"/>
        <end position="75"/>
    </location>
</feature>
<sequence length="785" mass="85500">MTLSVDRAVPILPMGQYPPPGVPIGTHAFMLKMTPEALQELANQLAAHQPAAATTSTAGTGPGSAHSNRPRQSGESQKKHDKPLMQLVVSESGQPQFIIGDTTFRADATTEPSTTEIYARHQSPLSDSDQLSSEAGSSNPLQMVAKVDGRLRMMRDFTPIVQQSVSERTAKLNKEAQPRSAIILDAPGSYPNSSSKAGARAQQTKVAATAKSALPSGTAGTVRPSEQRVQVFTPPKSDGSPSSATSGSRGPKHTIPDAFGTLDLSIPTRWDGQISIPIRIIHWAALKPKTEAELLSEAVSRSEYEQGRRAISILCESKEDGSLSLRDEAFYYLRPWAWVNYTPTNRSEVAKFTRIALRRLGYDDQDEAWENLRKPGGWVDPWRNTPEGILHYREKEQRRATSVITSKEERDKQKAEALANPAPMLTSTIKPGFFTSKPAPVVAKVKKASKEKEPKVKKASTSSEQENPAPPKIAHSASQSSTSSSAVPSNSTPNVEPSIYESELRVRQSGPGSKAGKMAVAKRIQREKEEGFASTVSTPSRSPLPLPSETRKRKALDDDYEDVGKRKKTHPLPLKPSAESFAGSSSKKRKGDNIDALSPPTKMRKSELSSVHAPSTSASPGVSTKKTSATRDYTGKKAAMREDWDYSSEDGDDRPLSKRTSSATHRNVRSLKDEARLKPPSSSSSPPRRVATPTPHRMPPPTTYLGYKAVYMQKWSEYSMVLSVIMGEEAKLESIRVGDDSSALMGLDELRSYIKKRSGLEAELKDLKREIARLAPKASASSSTV</sequence>
<feature type="compositionally biased region" description="Polar residues" evidence="1">
    <location>
        <begin position="190"/>
        <end position="206"/>
    </location>
</feature>